<gene>
    <name evidence="2" type="ORF">SAMN05216360_1411</name>
</gene>
<dbReference type="OrthoDB" id="5410551at2"/>
<protein>
    <recommendedName>
        <fullName evidence="4">Transglycosylase SLT domain-containing protein</fullName>
    </recommendedName>
</protein>
<evidence type="ECO:0000313" key="2">
    <source>
        <dbReference type="EMBL" id="SDO70164.1"/>
    </source>
</evidence>
<sequence>MAEKIGAMIESVTGSDGDEFVKRWDEIVTRTERFAGAVERSVLAIERLLKMTGLLNREAVPGMGSLVTGYRDWVHNTFGNRSGASAGDGSFGDGSPGSVQDDRNWWQRRAPRWAGGKDAPSPAGGTPSGSAAGSLTALYEAEAKRAGIDPRILHGIRAGESLHTDKYDVKSDSKEDSYGPFQLNRRRGLGAEFEKETGLDLHDPKTIPDQVRWAAEHIKKRLAADPSYNPGSEWFGYRGLQNADPSWRNSGYKPTQVPGDVPPVNGVGGLNQIQSGSVRNQAIAGALHAQLVAAAKATGVNVDVYSGGQDEDGPHRTGSHRHDHGNAADLRIFAVGEDGKKRYLDMTNEADRPLMEKFLRSAVAHGATGIGAGPGYMGGRTNMHVGGGPVSAWGEGGSSANAPDWVRRALEFGLALPGHFEGRWAF</sequence>
<evidence type="ECO:0000313" key="3">
    <source>
        <dbReference type="Proteomes" id="UP000198704"/>
    </source>
</evidence>
<dbReference type="Proteomes" id="UP000198704">
    <property type="component" value="Unassembled WGS sequence"/>
</dbReference>
<dbReference type="AlphaFoldDB" id="A0A1H0LPR7"/>
<organism evidence="2 3">
    <name type="scientific">Methylobacterium phyllostachyos</name>
    <dbReference type="NCBI Taxonomy" id="582672"/>
    <lineage>
        <taxon>Bacteria</taxon>
        <taxon>Pseudomonadati</taxon>
        <taxon>Pseudomonadota</taxon>
        <taxon>Alphaproteobacteria</taxon>
        <taxon>Hyphomicrobiales</taxon>
        <taxon>Methylobacteriaceae</taxon>
        <taxon>Methylobacterium</taxon>
    </lineage>
</organism>
<reference evidence="3" key="1">
    <citation type="submission" date="2016-10" db="EMBL/GenBank/DDBJ databases">
        <authorList>
            <person name="Varghese N."/>
            <person name="Submissions S."/>
        </authorList>
    </citation>
    <scope>NUCLEOTIDE SEQUENCE [LARGE SCALE GENOMIC DNA]</scope>
    <source>
        <strain evidence="3">BL47</strain>
    </source>
</reference>
<dbReference type="EMBL" id="FNHS01000041">
    <property type="protein sequence ID" value="SDO70164.1"/>
    <property type="molecule type" value="Genomic_DNA"/>
</dbReference>
<feature type="compositionally biased region" description="Low complexity" evidence="1">
    <location>
        <begin position="119"/>
        <end position="132"/>
    </location>
</feature>
<proteinExistence type="predicted"/>
<evidence type="ECO:0000256" key="1">
    <source>
        <dbReference type="SAM" id="MobiDB-lite"/>
    </source>
</evidence>
<name>A0A1H0LPR7_9HYPH</name>
<keyword evidence="3" id="KW-1185">Reference proteome</keyword>
<evidence type="ECO:0008006" key="4">
    <source>
        <dbReference type="Google" id="ProtNLM"/>
    </source>
</evidence>
<feature type="region of interest" description="Disordered" evidence="1">
    <location>
        <begin position="83"/>
        <end position="132"/>
    </location>
</feature>
<accession>A0A1H0LPR7</accession>